<dbReference type="Pfam" id="PF01370">
    <property type="entry name" value="Epimerase"/>
    <property type="match status" value="1"/>
</dbReference>
<dbReference type="Gene3D" id="3.40.50.720">
    <property type="entry name" value="NAD(P)-binding Rossmann-like Domain"/>
    <property type="match status" value="1"/>
</dbReference>
<dbReference type="NCBIfam" id="TIGR01777">
    <property type="entry name" value="yfcH"/>
    <property type="match status" value="1"/>
</dbReference>
<dbReference type="Pfam" id="PF08338">
    <property type="entry name" value="DUF1731"/>
    <property type="match status" value="1"/>
</dbReference>
<feature type="domain" description="NAD-dependent epimerase/dehydratase" evidence="2">
    <location>
        <begin position="4"/>
        <end position="217"/>
    </location>
</feature>
<name>A0A368PA48_9FLAO</name>
<protein>
    <submittedName>
        <fullName evidence="4">TIGR01777 family protein</fullName>
    </submittedName>
</protein>
<evidence type="ECO:0000259" key="3">
    <source>
        <dbReference type="Pfam" id="PF08338"/>
    </source>
</evidence>
<dbReference type="InterPro" id="IPR013549">
    <property type="entry name" value="DUF1731"/>
</dbReference>
<proteinExistence type="inferred from homology"/>
<evidence type="ECO:0000256" key="1">
    <source>
        <dbReference type="ARBA" id="ARBA00009353"/>
    </source>
</evidence>
<reference evidence="4 5" key="1">
    <citation type="submission" date="2018-07" db="EMBL/GenBank/DDBJ databases">
        <title>Oceanihabitans testaceum sp. nov., isolated from marine sediment.</title>
        <authorList>
            <person name="Li C.-M."/>
        </authorList>
    </citation>
    <scope>NUCLEOTIDE SEQUENCE [LARGE SCALE GENOMIC DNA]</scope>
    <source>
        <strain evidence="4 5">S9-10</strain>
    </source>
</reference>
<keyword evidence="5" id="KW-1185">Reference proteome</keyword>
<organism evidence="4 5">
    <name type="scientific">Oceanihabitans sediminis</name>
    <dbReference type="NCBI Taxonomy" id="1812012"/>
    <lineage>
        <taxon>Bacteria</taxon>
        <taxon>Pseudomonadati</taxon>
        <taxon>Bacteroidota</taxon>
        <taxon>Flavobacteriia</taxon>
        <taxon>Flavobacteriales</taxon>
        <taxon>Flavobacteriaceae</taxon>
        <taxon>Oceanihabitans</taxon>
    </lineage>
</organism>
<evidence type="ECO:0000313" key="5">
    <source>
        <dbReference type="Proteomes" id="UP000252249"/>
    </source>
</evidence>
<dbReference type="PANTHER" id="PTHR11092:SF0">
    <property type="entry name" value="EPIMERASE FAMILY PROTEIN SDR39U1"/>
    <property type="match status" value="1"/>
</dbReference>
<dbReference type="CDD" id="cd05242">
    <property type="entry name" value="SDR_a8"/>
    <property type="match status" value="1"/>
</dbReference>
<dbReference type="SUPFAM" id="SSF51735">
    <property type="entry name" value="NAD(P)-binding Rossmann-fold domains"/>
    <property type="match status" value="1"/>
</dbReference>
<evidence type="ECO:0000313" key="4">
    <source>
        <dbReference type="EMBL" id="RCU58805.1"/>
    </source>
</evidence>
<dbReference type="InterPro" id="IPR010099">
    <property type="entry name" value="SDR39U1"/>
</dbReference>
<dbReference type="AlphaFoldDB" id="A0A368PA48"/>
<evidence type="ECO:0000259" key="2">
    <source>
        <dbReference type="Pfam" id="PF01370"/>
    </source>
</evidence>
<dbReference type="OrthoDB" id="9801773at2"/>
<dbReference type="PANTHER" id="PTHR11092">
    <property type="entry name" value="SUGAR NUCLEOTIDE EPIMERASE RELATED"/>
    <property type="match status" value="1"/>
</dbReference>
<feature type="domain" description="DUF1731" evidence="3">
    <location>
        <begin position="250"/>
        <end position="298"/>
    </location>
</feature>
<accession>A0A368PA48</accession>
<dbReference type="RefSeq" id="WP_113966272.1">
    <property type="nucleotide sequence ID" value="NZ_QNRP01000003.1"/>
</dbReference>
<dbReference type="Proteomes" id="UP000252249">
    <property type="component" value="Unassembled WGS sequence"/>
</dbReference>
<gene>
    <name evidence="4" type="ORF">DU428_05400</name>
</gene>
<dbReference type="EMBL" id="QPIG01000001">
    <property type="protein sequence ID" value="RCU58805.1"/>
    <property type="molecule type" value="Genomic_DNA"/>
</dbReference>
<comment type="caution">
    <text evidence="4">The sequence shown here is derived from an EMBL/GenBank/DDBJ whole genome shotgun (WGS) entry which is preliminary data.</text>
</comment>
<sequence length="300" mass="33950">MKTILIAGGTGFIGQTLEKHFTNKGHQVKILSRHPSRENEIYWNAKDLEDSWVSHLENLDVLINLTGKNINCKFTEKNKELITKSRIDSTKILGKAIDTCQNPPKLWMNSSTTSLYKDSFDTEMSEENHEIGNDFEKEVAEVWEEAFYASENPKTRKIIIRTSLVFGKGDGAFVPLKKLTQFGLGGKQGSGKQKVSWIHQTDFARAIEFLMNKEDASGPFNFCVPNPISNNYMMEAFRKAIGIPFGLPSPEFILKIGAYFIQTEPELILKSRNVIPKKLLDSGFEFQYSTIEAALKDLID</sequence>
<dbReference type="InterPro" id="IPR001509">
    <property type="entry name" value="Epimerase_deHydtase"/>
</dbReference>
<comment type="similarity">
    <text evidence="1">Belongs to the NAD(P)-dependent epimerase/dehydratase family. SDR39U1 subfamily.</text>
</comment>
<dbReference type="InterPro" id="IPR036291">
    <property type="entry name" value="NAD(P)-bd_dom_sf"/>
</dbReference>